<comment type="caution">
    <text evidence="1">The sequence shown here is derived from an EMBL/GenBank/DDBJ whole genome shotgun (WGS) entry which is preliminary data.</text>
</comment>
<dbReference type="AlphaFoldDB" id="A0AAD7JDZ4"/>
<organism evidence="1 2">
    <name type="scientific">Mycena maculata</name>
    <dbReference type="NCBI Taxonomy" id="230809"/>
    <lineage>
        <taxon>Eukaryota</taxon>
        <taxon>Fungi</taxon>
        <taxon>Dikarya</taxon>
        <taxon>Basidiomycota</taxon>
        <taxon>Agaricomycotina</taxon>
        <taxon>Agaricomycetes</taxon>
        <taxon>Agaricomycetidae</taxon>
        <taxon>Agaricales</taxon>
        <taxon>Marasmiineae</taxon>
        <taxon>Mycenaceae</taxon>
        <taxon>Mycena</taxon>
    </lineage>
</organism>
<name>A0AAD7JDZ4_9AGAR</name>
<gene>
    <name evidence="1" type="ORF">DFH07DRAFT_770964</name>
</gene>
<dbReference type="Proteomes" id="UP001215280">
    <property type="component" value="Unassembled WGS sequence"/>
</dbReference>
<dbReference type="EMBL" id="JARJLG010000042">
    <property type="protein sequence ID" value="KAJ7762719.1"/>
    <property type="molecule type" value="Genomic_DNA"/>
</dbReference>
<proteinExistence type="predicted"/>
<keyword evidence="2" id="KW-1185">Reference proteome</keyword>
<reference evidence="1" key="1">
    <citation type="submission" date="2023-03" db="EMBL/GenBank/DDBJ databases">
        <title>Massive genome expansion in bonnet fungi (Mycena s.s.) driven by repeated elements and novel gene families across ecological guilds.</title>
        <authorList>
            <consortium name="Lawrence Berkeley National Laboratory"/>
            <person name="Harder C.B."/>
            <person name="Miyauchi S."/>
            <person name="Viragh M."/>
            <person name="Kuo A."/>
            <person name="Thoen E."/>
            <person name="Andreopoulos B."/>
            <person name="Lu D."/>
            <person name="Skrede I."/>
            <person name="Drula E."/>
            <person name="Henrissat B."/>
            <person name="Morin E."/>
            <person name="Kohler A."/>
            <person name="Barry K."/>
            <person name="LaButti K."/>
            <person name="Morin E."/>
            <person name="Salamov A."/>
            <person name="Lipzen A."/>
            <person name="Mereny Z."/>
            <person name="Hegedus B."/>
            <person name="Baldrian P."/>
            <person name="Stursova M."/>
            <person name="Weitz H."/>
            <person name="Taylor A."/>
            <person name="Grigoriev I.V."/>
            <person name="Nagy L.G."/>
            <person name="Martin F."/>
            <person name="Kauserud H."/>
        </authorList>
    </citation>
    <scope>NUCLEOTIDE SEQUENCE</scope>
    <source>
        <strain evidence="1">CBHHK188m</strain>
    </source>
</reference>
<evidence type="ECO:0000313" key="2">
    <source>
        <dbReference type="Proteomes" id="UP001215280"/>
    </source>
</evidence>
<protein>
    <submittedName>
        <fullName evidence="1">Uncharacterized protein</fullName>
    </submittedName>
</protein>
<evidence type="ECO:0000313" key="1">
    <source>
        <dbReference type="EMBL" id="KAJ7762719.1"/>
    </source>
</evidence>
<sequence>MLDDDLEAEDVDAAAVAILWEGDSDYLDAKDDKDNEEQGVPRLVVKADLVSKFSTLDITPLNSNPTKAYRNIVRTKVPWSSGFLSLTCGQNFAGGLKAVDNTIDLMQTNIGIGPPRWVCLWACTRKEAKKRVTHHQVTRLNGASLARRDTSIPRWIGLKIDEGVGG</sequence>
<accession>A0AAD7JDZ4</accession>